<gene>
    <name evidence="1" type="ORF">ACAOBT_LOCUS32967</name>
</gene>
<dbReference type="Proteomes" id="UP001152888">
    <property type="component" value="Unassembled WGS sequence"/>
</dbReference>
<sequence>MFIQQHCMEGLHCDLSSTSLLIKSKEELKVNTLLAVVGEEMFELMIDLCNPDKPEEITYEAFFRLVKIIFTRAVQKSRKIQIKITQARARRIFSAIFSCT</sequence>
<proteinExistence type="predicted"/>
<reference evidence="1" key="1">
    <citation type="submission" date="2022-03" db="EMBL/GenBank/DDBJ databases">
        <authorList>
            <person name="Sayadi A."/>
        </authorList>
    </citation>
    <scope>NUCLEOTIDE SEQUENCE</scope>
</reference>
<protein>
    <submittedName>
        <fullName evidence="1">Uncharacterized protein</fullName>
    </submittedName>
</protein>
<dbReference type="EMBL" id="CAKOFQ010008209">
    <property type="protein sequence ID" value="CAH2012689.1"/>
    <property type="molecule type" value="Genomic_DNA"/>
</dbReference>
<comment type="caution">
    <text evidence="1">The sequence shown here is derived from an EMBL/GenBank/DDBJ whole genome shotgun (WGS) entry which is preliminary data.</text>
</comment>
<keyword evidence="2" id="KW-1185">Reference proteome</keyword>
<name>A0A9P0Q826_ACAOB</name>
<evidence type="ECO:0000313" key="2">
    <source>
        <dbReference type="Proteomes" id="UP001152888"/>
    </source>
</evidence>
<dbReference type="AlphaFoldDB" id="A0A9P0Q826"/>
<dbReference type="OrthoDB" id="6778909at2759"/>
<organism evidence="1 2">
    <name type="scientific">Acanthoscelides obtectus</name>
    <name type="common">Bean weevil</name>
    <name type="synonym">Bruchus obtectus</name>
    <dbReference type="NCBI Taxonomy" id="200917"/>
    <lineage>
        <taxon>Eukaryota</taxon>
        <taxon>Metazoa</taxon>
        <taxon>Ecdysozoa</taxon>
        <taxon>Arthropoda</taxon>
        <taxon>Hexapoda</taxon>
        <taxon>Insecta</taxon>
        <taxon>Pterygota</taxon>
        <taxon>Neoptera</taxon>
        <taxon>Endopterygota</taxon>
        <taxon>Coleoptera</taxon>
        <taxon>Polyphaga</taxon>
        <taxon>Cucujiformia</taxon>
        <taxon>Chrysomeloidea</taxon>
        <taxon>Chrysomelidae</taxon>
        <taxon>Bruchinae</taxon>
        <taxon>Bruchini</taxon>
        <taxon>Acanthoscelides</taxon>
    </lineage>
</organism>
<accession>A0A9P0Q826</accession>
<evidence type="ECO:0000313" key="1">
    <source>
        <dbReference type="EMBL" id="CAH2012689.1"/>
    </source>
</evidence>